<dbReference type="AlphaFoldDB" id="X1MAQ3"/>
<sequence>MRILGFSKKWDKLQQDRFTTFRFARKDKDWSVGELVQIVYKPRSKGGGEKLGIAEILSKEKRAMAWEGDKTGMAVVYDIEAVLDGFQRRGDKLAYFFMWEFLWDCYGGERLMNEPMNKLTLRWVERQ</sequence>
<comment type="caution">
    <text evidence="1">The sequence shown here is derived from an EMBL/GenBank/DDBJ whole genome shotgun (WGS) entry which is preliminary data.</text>
</comment>
<evidence type="ECO:0000313" key="1">
    <source>
        <dbReference type="EMBL" id="GAI15166.1"/>
    </source>
</evidence>
<accession>X1MAQ3</accession>
<protein>
    <recommendedName>
        <fullName evidence="2">ASCH domain-containing protein</fullName>
    </recommendedName>
</protein>
<dbReference type="EMBL" id="BARV01007983">
    <property type="protein sequence ID" value="GAI15166.1"/>
    <property type="molecule type" value="Genomic_DNA"/>
</dbReference>
<name>X1MAQ3_9ZZZZ</name>
<reference evidence="1" key="1">
    <citation type="journal article" date="2014" name="Front. Microbiol.">
        <title>High frequency of phylogenetically diverse reductive dehalogenase-homologous genes in deep subseafloor sedimentary metagenomes.</title>
        <authorList>
            <person name="Kawai M."/>
            <person name="Futagami T."/>
            <person name="Toyoda A."/>
            <person name="Takaki Y."/>
            <person name="Nishi S."/>
            <person name="Hori S."/>
            <person name="Arai W."/>
            <person name="Tsubouchi T."/>
            <person name="Morono Y."/>
            <person name="Uchiyama I."/>
            <person name="Ito T."/>
            <person name="Fujiyama A."/>
            <person name="Inagaki F."/>
            <person name="Takami H."/>
        </authorList>
    </citation>
    <scope>NUCLEOTIDE SEQUENCE</scope>
    <source>
        <strain evidence="1">Expedition CK06-06</strain>
    </source>
</reference>
<evidence type="ECO:0008006" key="2">
    <source>
        <dbReference type="Google" id="ProtNLM"/>
    </source>
</evidence>
<organism evidence="1">
    <name type="scientific">marine sediment metagenome</name>
    <dbReference type="NCBI Taxonomy" id="412755"/>
    <lineage>
        <taxon>unclassified sequences</taxon>
        <taxon>metagenomes</taxon>
        <taxon>ecological metagenomes</taxon>
    </lineage>
</organism>
<proteinExistence type="predicted"/>
<gene>
    <name evidence="1" type="ORF">S06H3_16159</name>
</gene>